<sequence>MYTHLSPLCYKSHVIGGDYCHKLGTKQNSMRENTETEFFFSKNRKKPSNSLPNPGIEPETSCPAVALIFFSLSLLTEIELGVFIFTRLRQKEGYLFYSTRTQLSYVFYIERCVLWMRAIAKLIRLRPLIRIIRTARRQCLHAIRTDDVIRNAYDAGPWTLILKGKRADGSPEGKQSPSPMDSQNTRGGTMALSEFKVVVDFSMFYIGSDGRRYHRSANIKDQLHVFILNLTPVSHGGSQRQWNANCYESYIPLSLHQQTFSYITEYWNRRGNIWSAVLTYSLCDDDDTDNYITT</sequence>
<gene>
    <name evidence="2" type="ORF">SFRICE_028253</name>
</gene>
<protein>
    <submittedName>
        <fullName evidence="2">SFRICE_028253</fullName>
    </submittedName>
</protein>
<name>A0A2H1WCV2_SPOFR</name>
<feature type="compositionally biased region" description="Polar residues" evidence="1">
    <location>
        <begin position="173"/>
        <end position="186"/>
    </location>
</feature>
<reference evidence="2" key="1">
    <citation type="submission" date="2016-07" db="EMBL/GenBank/DDBJ databases">
        <authorList>
            <person name="Bretaudeau A."/>
        </authorList>
    </citation>
    <scope>NUCLEOTIDE SEQUENCE</scope>
    <source>
        <strain evidence="2">Rice</strain>
        <tissue evidence="2">Whole body</tissue>
    </source>
</reference>
<evidence type="ECO:0000256" key="1">
    <source>
        <dbReference type="SAM" id="MobiDB-lite"/>
    </source>
</evidence>
<organism evidence="2">
    <name type="scientific">Spodoptera frugiperda</name>
    <name type="common">Fall armyworm</name>
    <dbReference type="NCBI Taxonomy" id="7108"/>
    <lineage>
        <taxon>Eukaryota</taxon>
        <taxon>Metazoa</taxon>
        <taxon>Ecdysozoa</taxon>
        <taxon>Arthropoda</taxon>
        <taxon>Hexapoda</taxon>
        <taxon>Insecta</taxon>
        <taxon>Pterygota</taxon>
        <taxon>Neoptera</taxon>
        <taxon>Endopterygota</taxon>
        <taxon>Lepidoptera</taxon>
        <taxon>Glossata</taxon>
        <taxon>Ditrysia</taxon>
        <taxon>Noctuoidea</taxon>
        <taxon>Noctuidae</taxon>
        <taxon>Amphipyrinae</taxon>
        <taxon>Spodoptera</taxon>
    </lineage>
</organism>
<evidence type="ECO:0000313" key="2">
    <source>
        <dbReference type="EMBL" id="SOQ50900.1"/>
    </source>
</evidence>
<feature type="region of interest" description="Disordered" evidence="1">
    <location>
        <begin position="166"/>
        <end position="186"/>
    </location>
</feature>
<dbReference type="EMBL" id="ODYU01007814">
    <property type="protein sequence ID" value="SOQ50900.1"/>
    <property type="molecule type" value="Genomic_DNA"/>
</dbReference>
<dbReference type="AlphaFoldDB" id="A0A2H1WCV2"/>
<accession>A0A2H1WCV2</accession>
<proteinExistence type="predicted"/>